<proteinExistence type="predicted"/>
<evidence type="ECO:0000313" key="2">
    <source>
        <dbReference type="Proteomes" id="UP000219111"/>
    </source>
</evidence>
<dbReference type="Proteomes" id="UP000219111">
    <property type="component" value="Unassembled WGS sequence"/>
</dbReference>
<gene>
    <name evidence="1" type="ORF">SAMN05877831_103229</name>
</gene>
<protein>
    <recommendedName>
        <fullName evidence="3">Dihydroorotate dehydrogenase</fullName>
    </recommendedName>
</protein>
<dbReference type="EMBL" id="OBMT01000003">
    <property type="protein sequence ID" value="SOC02780.1"/>
    <property type="molecule type" value="Genomic_DNA"/>
</dbReference>
<name>A0A285S5Y7_9RHOB</name>
<evidence type="ECO:0000313" key="1">
    <source>
        <dbReference type="EMBL" id="SOC02780.1"/>
    </source>
</evidence>
<evidence type="ECO:0008006" key="3">
    <source>
        <dbReference type="Google" id="ProtNLM"/>
    </source>
</evidence>
<sequence>MGMTEMSDEDDIRLEDFFAQARQVAPEPAPALLAQMALQAEVILAERQAATAAARAKAAVAPRRGLLATLAETFGGWRALGGMAGGMATATVAGLWIGIAQAPNLMQSAGFATNGTSTAAVSETSSYLNDGDILALALVD</sequence>
<keyword evidence="2" id="KW-1185">Reference proteome</keyword>
<dbReference type="AlphaFoldDB" id="A0A285S5Y7"/>
<reference evidence="2" key="1">
    <citation type="submission" date="2017-08" db="EMBL/GenBank/DDBJ databases">
        <authorList>
            <person name="Varghese N."/>
            <person name="Submissions S."/>
        </authorList>
    </citation>
    <scope>NUCLEOTIDE SEQUENCE [LARGE SCALE GENOMIC DNA]</scope>
    <source>
        <strain evidence="2">JA276</strain>
    </source>
</reference>
<organism evidence="1 2">
    <name type="scientific">Rhodobacter maris</name>
    <dbReference type="NCBI Taxonomy" id="446682"/>
    <lineage>
        <taxon>Bacteria</taxon>
        <taxon>Pseudomonadati</taxon>
        <taxon>Pseudomonadota</taxon>
        <taxon>Alphaproteobacteria</taxon>
        <taxon>Rhodobacterales</taxon>
        <taxon>Rhodobacter group</taxon>
        <taxon>Rhodobacter</taxon>
    </lineage>
</organism>
<accession>A0A285S5Y7</accession>